<accession>A0A660SAG6</accession>
<proteinExistence type="predicted"/>
<comment type="caution">
    <text evidence="2">The sequence shown here is derived from an EMBL/GenBank/DDBJ whole genome shotgun (WGS) entry which is preliminary data.</text>
</comment>
<keyword evidence="1" id="KW-0732">Signal</keyword>
<dbReference type="PROSITE" id="PS51257">
    <property type="entry name" value="PROKAR_LIPOPROTEIN"/>
    <property type="match status" value="1"/>
</dbReference>
<evidence type="ECO:0000313" key="2">
    <source>
        <dbReference type="EMBL" id="RKX66334.1"/>
    </source>
</evidence>
<sequence length="258" mass="28735">MKKFLLMVLLSVFILSSCSLLNLSSVPQTAVITVSGVESGETTTNRVISVSGTVHNPDNSATTFSGYVILILNSTQYDMSVSSVGDNEYSFSHDVVIVNGRNELQIKVYNSDSVLVEESPVYVIIGNLPTYPFRVELTWDTDDNDVDLHAYYIPQGDTTPSQHCWYADKSGITDAFLDVDDVNGYGPENFTIVTEHPGTYRMALRYFSSHGVTSDVTCTVRIYKNENLVSTQTHVFIESQANGDDATNDWYFYDYTVQ</sequence>
<protein>
    <recommendedName>
        <fullName evidence="4">DUF2135 domain-containing protein</fullName>
    </recommendedName>
</protein>
<dbReference type="AlphaFoldDB" id="A0A660SAG6"/>
<dbReference type="Proteomes" id="UP000282321">
    <property type="component" value="Unassembled WGS sequence"/>
</dbReference>
<feature type="signal peptide" evidence="1">
    <location>
        <begin position="1"/>
        <end position="30"/>
    </location>
</feature>
<feature type="chain" id="PRO_5024879773" description="DUF2135 domain-containing protein" evidence="1">
    <location>
        <begin position="31"/>
        <end position="258"/>
    </location>
</feature>
<reference evidence="2 3" key="1">
    <citation type="submission" date="2018-06" db="EMBL/GenBank/DDBJ databases">
        <title>Extensive metabolic versatility and redundancy in microbially diverse, dynamic hydrothermal sediments.</title>
        <authorList>
            <person name="Dombrowski N."/>
            <person name="Teske A."/>
            <person name="Baker B.J."/>
        </authorList>
    </citation>
    <scope>NUCLEOTIDE SEQUENCE [LARGE SCALE GENOMIC DNA]</scope>
    <source>
        <strain evidence="2">B35_G9</strain>
    </source>
</reference>
<gene>
    <name evidence="2" type="ORF">DRP44_04370</name>
</gene>
<dbReference type="EMBL" id="QNBC01000047">
    <property type="protein sequence ID" value="RKX66334.1"/>
    <property type="molecule type" value="Genomic_DNA"/>
</dbReference>
<evidence type="ECO:0008006" key="4">
    <source>
        <dbReference type="Google" id="ProtNLM"/>
    </source>
</evidence>
<name>A0A660SAG6_UNCT6</name>
<evidence type="ECO:0000313" key="3">
    <source>
        <dbReference type="Proteomes" id="UP000282321"/>
    </source>
</evidence>
<organism evidence="2 3">
    <name type="scientific">candidate division TA06 bacterium</name>
    <dbReference type="NCBI Taxonomy" id="2250710"/>
    <lineage>
        <taxon>Bacteria</taxon>
        <taxon>Bacteria division TA06</taxon>
    </lineage>
</organism>
<evidence type="ECO:0000256" key="1">
    <source>
        <dbReference type="SAM" id="SignalP"/>
    </source>
</evidence>